<dbReference type="Gene3D" id="3.30.70.330">
    <property type="match status" value="1"/>
</dbReference>
<dbReference type="SUPFAM" id="SSF55298">
    <property type="entry name" value="YjgF-like"/>
    <property type="match status" value="1"/>
</dbReference>
<dbReference type="GO" id="GO:0005829">
    <property type="term" value="C:cytosol"/>
    <property type="evidence" value="ECO:0007669"/>
    <property type="project" value="TreeGrafter"/>
</dbReference>
<protein>
    <submittedName>
        <fullName evidence="3">Endoribonuclease L-PSP</fullName>
    </submittedName>
</protein>
<evidence type="ECO:0000313" key="2">
    <source>
        <dbReference type="Proteomes" id="UP000492821"/>
    </source>
</evidence>
<dbReference type="NCBIfam" id="TIGR00004">
    <property type="entry name" value="Rid family detoxifying hydrolase"/>
    <property type="match status" value="1"/>
</dbReference>
<accession>A0A7E4UW03</accession>
<dbReference type="InterPro" id="IPR006056">
    <property type="entry name" value="RidA"/>
</dbReference>
<reference evidence="2" key="1">
    <citation type="journal article" date="2013" name="Genetics">
        <title>The draft genome and transcriptome of Panagrellus redivivus are shaped by the harsh demands of a free-living lifestyle.</title>
        <authorList>
            <person name="Srinivasan J."/>
            <person name="Dillman A.R."/>
            <person name="Macchietto M.G."/>
            <person name="Heikkinen L."/>
            <person name="Lakso M."/>
            <person name="Fracchia K.M."/>
            <person name="Antoshechkin I."/>
            <person name="Mortazavi A."/>
            <person name="Wong G."/>
            <person name="Sternberg P.W."/>
        </authorList>
    </citation>
    <scope>NUCLEOTIDE SEQUENCE [LARGE SCALE GENOMIC DNA]</scope>
    <source>
        <strain evidence="2">MT8872</strain>
    </source>
</reference>
<dbReference type="PANTHER" id="PTHR11803">
    <property type="entry name" value="2-IMINOBUTANOATE/2-IMINOPROPANOATE DEAMINASE RIDA"/>
    <property type="match status" value="1"/>
</dbReference>
<dbReference type="FunFam" id="3.30.1330.40:FF:000001">
    <property type="entry name" value="L-PSP family endoribonuclease"/>
    <property type="match status" value="1"/>
</dbReference>
<dbReference type="Gene3D" id="3.30.1330.40">
    <property type="entry name" value="RutC-like"/>
    <property type="match status" value="1"/>
</dbReference>
<name>A0A7E4UW03_PANRE</name>
<organism evidence="2 3">
    <name type="scientific">Panagrellus redivivus</name>
    <name type="common">Microworm</name>
    <dbReference type="NCBI Taxonomy" id="6233"/>
    <lineage>
        <taxon>Eukaryota</taxon>
        <taxon>Metazoa</taxon>
        <taxon>Ecdysozoa</taxon>
        <taxon>Nematoda</taxon>
        <taxon>Chromadorea</taxon>
        <taxon>Rhabditida</taxon>
        <taxon>Tylenchina</taxon>
        <taxon>Panagrolaimomorpha</taxon>
        <taxon>Panagrolaimoidea</taxon>
        <taxon>Panagrolaimidae</taxon>
        <taxon>Panagrellus</taxon>
    </lineage>
</organism>
<dbReference type="Proteomes" id="UP000492821">
    <property type="component" value="Unassembled WGS sequence"/>
</dbReference>
<dbReference type="WBParaSite" id="Pan_g13469.t1">
    <property type="protein sequence ID" value="Pan_g13469.t1"/>
    <property type="gene ID" value="Pan_g13469"/>
</dbReference>
<dbReference type="InterPro" id="IPR006175">
    <property type="entry name" value="YjgF/YER057c/UK114"/>
</dbReference>
<evidence type="ECO:0000256" key="1">
    <source>
        <dbReference type="ARBA" id="ARBA00010552"/>
    </source>
</evidence>
<dbReference type="InterPro" id="IPR035979">
    <property type="entry name" value="RBD_domain_sf"/>
</dbReference>
<dbReference type="GO" id="GO:0005739">
    <property type="term" value="C:mitochondrion"/>
    <property type="evidence" value="ECO:0007669"/>
    <property type="project" value="TreeGrafter"/>
</dbReference>
<dbReference type="SUPFAM" id="SSF54928">
    <property type="entry name" value="RNA-binding domain, RBD"/>
    <property type="match status" value="1"/>
</dbReference>
<dbReference type="PROSITE" id="PS01094">
    <property type="entry name" value="UPF0076"/>
    <property type="match status" value="1"/>
</dbReference>
<dbReference type="CDD" id="cd00448">
    <property type="entry name" value="YjgF_YER057c_UK114_family"/>
    <property type="match status" value="1"/>
</dbReference>
<dbReference type="GO" id="GO:0003676">
    <property type="term" value="F:nucleic acid binding"/>
    <property type="evidence" value="ECO:0007669"/>
    <property type="project" value="InterPro"/>
</dbReference>
<comment type="similarity">
    <text evidence="1">Belongs to the RutC family.</text>
</comment>
<dbReference type="InterPro" id="IPR019897">
    <property type="entry name" value="RidA_CS"/>
</dbReference>
<evidence type="ECO:0000313" key="3">
    <source>
        <dbReference type="WBParaSite" id="Pan_g13469.t1"/>
    </source>
</evidence>
<dbReference type="AlphaFoldDB" id="A0A7E4UW03"/>
<dbReference type="Pfam" id="PF01042">
    <property type="entry name" value="Ribonuc_L-PSP"/>
    <property type="match status" value="1"/>
</dbReference>
<dbReference type="GO" id="GO:0019239">
    <property type="term" value="F:deaminase activity"/>
    <property type="evidence" value="ECO:0007669"/>
    <property type="project" value="TreeGrafter"/>
</dbReference>
<dbReference type="PANTHER" id="PTHR11803:SF39">
    <property type="entry name" value="2-IMINOBUTANOATE_2-IMINOPROPANOATE DEAMINASE"/>
    <property type="match status" value="1"/>
</dbReference>
<keyword evidence="2" id="KW-1185">Reference proteome</keyword>
<dbReference type="InterPro" id="IPR035959">
    <property type="entry name" value="RutC-like_sf"/>
</dbReference>
<proteinExistence type="inferred from homology"/>
<dbReference type="InterPro" id="IPR012677">
    <property type="entry name" value="Nucleotide-bd_a/b_plait_sf"/>
</dbReference>
<sequence length="300" mass="32197">MGLGNIVPHVNVIARFVGVNAVDWIAMSVAMSTESPAPTLNSLESVSNSSPYSDNPPIMSVAPTEENVKNVIFIDFTNPTTTANDLKDVAAQAGHPFEDDAIEIENFDAKRMATVKYRSDSDAWLAWYSLNGTDCNGEKLVVRTINSEKTLEKIEMITRPITTMSSAVRQIISTENAPASIGPYSQAVRIANTIYISGSLGVDPATGNLVGPDTKAQAHQALKNIGAILQEAGVGFGNVVKTTVRLADMNDLVTVNAVYTQYFVQSYPARAAYQVARLPQDGRIEIEAIAYAGPITKNSA</sequence>
<reference evidence="3" key="2">
    <citation type="submission" date="2020-10" db="UniProtKB">
        <authorList>
            <consortium name="WormBaseParasite"/>
        </authorList>
    </citation>
    <scope>IDENTIFICATION</scope>
</reference>